<evidence type="ECO:0000256" key="9">
    <source>
        <dbReference type="SAM" id="MobiDB-lite"/>
    </source>
</evidence>
<keyword evidence="2" id="KW-0479">Metal-binding</keyword>
<evidence type="ECO:0000256" key="6">
    <source>
        <dbReference type="ARBA" id="ARBA00023277"/>
    </source>
</evidence>
<feature type="signal peptide" evidence="10">
    <location>
        <begin position="1"/>
        <end position="18"/>
    </location>
</feature>
<dbReference type="Gene3D" id="2.70.50.70">
    <property type="match status" value="1"/>
</dbReference>
<dbReference type="PROSITE" id="PS51166">
    <property type="entry name" value="CBM20"/>
    <property type="match status" value="1"/>
</dbReference>
<feature type="domain" description="CBM20" evidence="11">
    <location>
        <begin position="279"/>
        <end position="377"/>
    </location>
</feature>
<dbReference type="Proteomes" id="UP001187682">
    <property type="component" value="Unassembled WGS sequence"/>
</dbReference>
<dbReference type="InterPro" id="IPR052282">
    <property type="entry name" value="Starch-active_LPMO"/>
</dbReference>
<feature type="region of interest" description="Disordered" evidence="9">
    <location>
        <begin position="254"/>
        <end position="281"/>
    </location>
</feature>
<dbReference type="SMART" id="SM01065">
    <property type="entry name" value="CBM_2"/>
    <property type="match status" value="1"/>
</dbReference>
<comment type="similarity">
    <text evidence="8">Belongs to the polysaccharide monooxygenase AA13 family.</text>
</comment>
<dbReference type="InterPro" id="IPR013783">
    <property type="entry name" value="Ig-like_fold"/>
</dbReference>
<dbReference type="InterPro" id="IPR002044">
    <property type="entry name" value="CBM20"/>
</dbReference>
<organism evidence="12 13">
    <name type="scientific">Cephalotrichum gorgonifer</name>
    <dbReference type="NCBI Taxonomy" id="2041049"/>
    <lineage>
        <taxon>Eukaryota</taxon>
        <taxon>Fungi</taxon>
        <taxon>Dikarya</taxon>
        <taxon>Ascomycota</taxon>
        <taxon>Pezizomycotina</taxon>
        <taxon>Sordariomycetes</taxon>
        <taxon>Hypocreomycetidae</taxon>
        <taxon>Microascales</taxon>
        <taxon>Microascaceae</taxon>
        <taxon>Cephalotrichum</taxon>
    </lineage>
</organism>
<evidence type="ECO:0000256" key="1">
    <source>
        <dbReference type="ARBA" id="ARBA00001973"/>
    </source>
</evidence>
<evidence type="ECO:0000256" key="8">
    <source>
        <dbReference type="ARBA" id="ARBA00034311"/>
    </source>
</evidence>
<name>A0AAE8N7Q0_9PEZI</name>
<dbReference type="InterPro" id="IPR004302">
    <property type="entry name" value="Cellulose/chitin-bd_N"/>
</dbReference>
<evidence type="ECO:0000256" key="7">
    <source>
        <dbReference type="ARBA" id="ARBA00023326"/>
    </source>
</evidence>
<evidence type="ECO:0000256" key="10">
    <source>
        <dbReference type="SAM" id="SignalP"/>
    </source>
</evidence>
<keyword evidence="3" id="KW-0186">Copper</keyword>
<protein>
    <submittedName>
        <fullName evidence="12">Related to glucoamylase</fullName>
    </submittedName>
</protein>
<keyword evidence="5" id="KW-0325">Glycoprotein</keyword>
<dbReference type="SUPFAM" id="SSF49452">
    <property type="entry name" value="Starch-binding domain-like"/>
    <property type="match status" value="1"/>
</dbReference>
<dbReference type="GO" id="GO:0000272">
    <property type="term" value="P:polysaccharide catabolic process"/>
    <property type="evidence" value="ECO:0007669"/>
    <property type="project" value="UniProtKB-KW"/>
</dbReference>
<evidence type="ECO:0000313" key="13">
    <source>
        <dbReference type="Proteomes" id="UP001187682"/>
    </source>
</evidence>
<dbReference type="AlphaFoldDB" id="A0AAE8N7Q0"/>
<feature type="compositionally biased region" description="Low complexity" evidence="9">
    <location>
        <begin position="255"/>
        <end position="281"/>
    </location>
</feature>
<dbReference type="PANTHER" id="PTHR36575">
    <property type="entry name" value="BINDING PROTEIN, PUTATIVE (AFU_ORTHOLOGUE AFUA_1G14430)-RELATED"/>
    <property type="match status" value="1"/>
</dbReference>
<dbReference type="Pfam" id="PF00686">
    <property type="entry name" value="CBM_20"/>
    <property type="match status" value="1"/>
</dbReference>
<evidence type="ECO:0000256" key="3">
    <source>
        <dbReference type="ARBA" id="ARBA00023008"/>
    </source>
</evidence>
<dbReference type="FunFam" id="2.60.40.10:FF:000552">
    <property type="entry name" value="Related to glucoamylase"/>
    <property type="match status" value="1"/>
</dbReference>
<dbReference type="GO" id="GO:0046872">
    <property type="term" value="F:metal ion binding"/>
    <property type="evidence" value="ECO:0007669"/>
    <property type="project" value="UniProtKB-KW"/>
</dbReference>
<comment type="caution">
    <text evidence="12">The sequence shown here is derived from an EMBL/GenBank/DDBJ whole genome shotgun (WGS) entry which is preliminary data.</text>
</comment>
<dbReference type="EMBL" id="ONZQ02000024">
    <property type="protein sequence ID" value="SPO07732.1"/>
    <property type="molecule type" value="Genomic_DNA"/>
</dbReference>
<dbReference type="InterPro" id="IPR013784">
    <property type="entry name" value="Carb-bd-like_fold"/>
</dbReference>
<gene>
    <name evidence="12" type="ORF">DNG_10427</name>
</gene>
<reference evidence="12" key="1">
    <citation type="submission" date="2018-03" db="EMBL/GenBank/DDBJ databases">
        <authorList>
            <person name="Guldener U."/>
        </authorList>
    </citation>
    <scope>NUCLEOTIDE SEQUENCE</scope>
</reference>
<keyword evidence="6" id="KW-0119">Carbohydrate metabolism</keyword>
<keyword evidence="4" id="KW-1015">Disulfide bond</keyword>
<keyword evidence="10" id="KW-0732">Signal</keyword>
<dbReference type="Gene3D" id="2.60.40.10">
    <property type="entry name" value="Immunoglobulins"/>
    <property type="match status" value="1"/>
</dbReference>
<feature type="chain" id="PRO_5042206353" evidence="10">
    <location>
        <begin position="19"/>
        <end position="377"/>
    </location>
</feature>
<keyword evidence="13" id="KW-1185">Reference proteome</keyword>
<evidence type="ECO:0000256" key="2">
    <source>
        <dbReference type="ARBA" id="ARBA00022723"/>
    </source>
</evidence>
<sequence>MKRATALSLLSLATSVRGHGYMTGPKSRTRLGFEDGVDTCPECTILEPVSAWPELDVAPVGRSGVCGYNARVSVDYNFPGKAWGKEVVATYKAGDVIDVEWCVDNNGDHGGMFTYRICRDQALVDKFLDPSYTPTEAEKQAAEDCFEAGVLDCTDVSGQTCDYSPDCSSGSACWRNDWFTCKKFGEGSCKGVDGAAQGSCATTIAGGYTVTKKVKLPSDFSSEHTLLSFKWNSFQTGQIYLSCADIAITGGSGGSPTTTTTTTTSSSAPTSAPTSSTPCSAGTSVPVTFNEVAVPESNQVIKLVGSIPALGNWNPANAVELTRSGDTWSAKVDIKVGETFEFKFINVENGSQVWWERDPNRQFTVACGATTVNATWR</sequence>
<evidence type="ECO:0000256" key="5">
    <source>
        <dbReference type="ARBA" id="ARBA00023180"/>
    </source>
</evidence>
<dbReference type="PANTHER" id="PTHR36575:SF2">
    <property type="entry name" value="CHITIN-BINDING TYPE-4 DOMAIN-CONTAINING PROTEIN-RELATED"/>
    <property type="match status" value="1"/>
</dbReference>
<dbReference type="Pfam" id="PF03067">
    <property type="entry name" value="LPMO_10"/>
    <property type="match status" value="1"/>
</dbReference>
<evidence type="ECO:0000256" key="4">
    <source>
        <dbReference type="ARBA" id="ARBA00023157"/>
    </source>
</evidence>
<dbReference type="GO" id="GO:2001070">
    <property type="term" value="F:starch binding"/>
    <property type="evidence" value="ECO:0007669"/>
    <property type="project" value="InterPro"/>
</dbReference>
<comment type="cofactor">
    <cofactor evidence="1">
        <name>Cu(2+)</name>
        <dbReference type="ChEBI" id="CHEBI:29036"/>
    </cofactor>
</comment>
<evidence type="ECO:0000259" key="11">
    <source>
        <dbReference type="PROSITE" id="PS51166"/>
    </source>
</evidence>
<evidence type="ECO:0000313" key="12">
    <source>
        <dbReference type="EMBL" id="SPO07732.1"/>
    </source>
</evidence>
<keyword evidence="7" id="KW-0624">Polysaccharide degradation</keyword>
<proteinExistence type="inferred from homology"/>
<accession>A0AAE8N7Q0</accession>